<evidence type="ECO:0000256" key="5">
    <source>
        <dbReference type="ARBA" id="ARBA00022970"/>
    </source>
</evidence>
<dbReference type="NCBIfam" id="TIGR01726">
    <property type="entry name" value="HEQRo_perm_3TM"/>
    <property type="match status" value="1"/>
</dbReference>
<sequence length="214" mass="23971">MSDTLGMIWYIIKGSINTLELYGITILLSIPLGVLGALGKVSKSKLLSSVIGFYTWIFRGTPLLLQLFFIYFGLPHFLGITFDKFEAASITFVLNYGAYFTEIFRGGIISIDKGQYEAAKVLGMTYSQTMRRIILPQTIRRVLPATSNEAITLVKDTALVAAISMDDLLRNANQIVAREFTIIPFVIAGAIYLLLTSVIVWIFNKLEQKYSIYE</sequence>
<dbReference type="Gene3D" id="1.10.3720.10">
    <property type="entry name" value="MetI-like"/>
    <property type="match status" value="1"/>
</dbReference>
<dbReference type="InterPro" id="IPR010065">
    <property type="entry name" value="AA_ABC_transptr_permease_3TM"/>
</dbReference>
<feature type="transmembrane region" description="Helical" evidence="8">
    <location>
        <begin position="21"/>
        <end position="39"/>
    </location>
</feature>
<dbReference type="InterPro" id="IPR035906">
    <property type="entry name" value="MetI-like_sf"/>
</dbReference>
<evidence type="ECO:0000256" key="3">
    <source>
        <dbReference type="ARBA" id="ARBA00022475"/>
    </source>
</evidence>
<evidence type="ECO:0000256" key="7">
    <source>
        <dbReference type="ARBA" id="ARBA00023136"/>
    </source>
</evidence>
<evidence type="ECO:0000313" key="11">
    <source>
        <dbReference type="Proteomes" id="UP001486565"/>
    </source>
</evidence>
<keyword evidence="5" id="KW-0029">Amino-acid transport</keyword>
<dbReference type="CDD" id="cd06261">
    <property type="entry name" value="TM_PBP2"/>
    <property type="match status" value="1"/>
</dbReference>
<proteinExistence type="inferred from homology"/>
<dbReference type="EMBL" id="CP121687">
    <property type="protein sequence ID" value="WZL68811.1"/>
    <property type="molecule type" value="Genomic_DNA"/>
</dbReference>
<keyword evidence="6 8" id="KW-1133">Transmembrane helix</keyword>
<keyword evidence="3" id="KW-1003">Cell membrane</keyword>
<evidence type="ECO:0000259" key="9">
    <source>
        <dbReference type="PROSITE" id="PS50928"/>
    </source>
</evidence>
<feature type="transmembrane region" description="Helical" evidence="8">
    <location>
        <begin position="180"/>
        <end position="203"/>
    </location>
</feature>
<accession>A0ABZ2Y0F7</accession>
<keyword evidence="11" id="KW-1185">Reference proteome</keyword>
<keyword evidence="7 8" id="KW-0472">Membrane</keyword>
<evidence type="ECO:0000256" key="2">
    <source>
        <dbReference type="ARBA" id="ARBA00022448"/>
    </source>
</evidence>
<feature type="domain" description="ABC transmembrane type-1" evidence="9">
    <location>
        <begin position="15"/>
        <end position="204"/>
    </location>
</feature>
<dbReference type="Proteomes" id="UP001486565">
    <property type="component" value="Chromosome"/>
</dbReference>
<comment type="subcellular location">
    <subcellularLocation>
        <location evidence="1 8">Cell membrane</location>
        <topology evidence="1 8">Multi-pass membrane protein</topology>
    </subcellularLocation>
</comment>
<feature type="transmembrane region" description="Helical" evidence="8">
    <location>
        <begin position="51"/>
        <end position="74"/>
    </location>
</feature>
<dbReference type="PROSITE" id="PS50928">
    <property type="entry name" value="ABC_TM1"/>
    <property type="match status" value="1"/>
</dbReference>
<evidence type="ECO:0000256" key="1">
    <source>
        <dbReference type="ARBA" id="ARBA00004651"/>
    </source>
</evidence>
<evidence type="ECO:0000256" key="8">
    <source>
        <dbReference type="RuleBase" id="RU363032"/>
    </source>
</evidence>
<evidence type="ECO:0000256" key="4">
    <source>
        <dbReference type="ARBA" id="ARBA00022692"/>
    </source>
</evidence>
<name>A0ABZ2Y0F7_9FIRM</name>
<keyword evidence="4 8" id="KW-0812">Transmembrane</keyword>
<evidence type="ECO:0000256" key="6">
    <source>
        <dbReference type="ARBA" id="ARBA00022989"/>
    </source>
</evidence>
<keyword evidence="2 8" id="KW-0813">Transport</keyword>
<comment type="similarity">
    <text evidence="8">Belongs to the binding-protein-dependent transport system permease family.</text>
</comment>
<evidence type="ECO:0000313" key="10">
    <source>
        <dbReference type="EMBL" id="WZL68811.1"/>
    </source>
</evidence>
<reference evidence="10 11" key="1">
    <citation type="submission" date="2023-03" db="EMBL/GenBank/DDBJ databases">
        <title>Novel Species.</title>
        <authorList>
            <person name="Ma S."/>
        </authorList>
    </citation>
    <scope>NUCLEOTIDE SEQUENCE [LARGE SCALE GENOMIC DNA]</scope>
    <source>
        <strain evidence="10 11">LIND6LT2</strain>
    </source>
</reference>
<protein>
    <submittedName>
        <fullName evidence="10">Amino acid ABC transporter permease</fullName>
    </submittedName>
</protein>
<organism evidence="10 11">
    <name type="scientific">Defluviitalea saccharophila</name>
    <dbReference type="NCBI Taxonomy" id="879970"/>
    <lineage>
        <taxon>Bacteria</taxon>
        <taxon>Bacillati</taxon>
        <taxon>Bacillota</taxon>
        <taxon>Clostridia</taxon>
        <taxon>Lachnospirales</taxon>
        <taxon>Defluviitaleaceae</taxon>
        <taxon>Defluviitalea</taxon>
    </lineage>
</organism>
<dbReference type="Pfam" id="PF00528">
    <property type="entry name" value="BPD_transp_1"/>
    <property type="match status" value="1"/>
</dbReference>
<dbReference type="PANTHER" id="PTHR30614:SF0">
    <property type="entry name" value="L-CYSTINE TRANSPORT SYSTEM PERMEASE PROTEIN TCYL"/>
    <property type="match status" value="1"/>
</dbReference>
<dbReference type="RefSeq" id="WP_341875817.1">
    <property type="nucleotide sequence ID" value="NZ_CP121687.1"/>
</dbReference>
<dbReference type="SUPFAM" id="SSF161098">
    <property type="entry name" value="MetI-like"/>
    <property type="match status" value="1"/>
</dbReference>
<dbReference type="InterPro" id="IPR000515">
    <property type="entry name" value="MetI-like"/>
</dbReference>
<gene>
    <name evidence="10" type="ORF">QBE51_08215</name>
</gene>
<dbReference type="InterPro" id="IPR043429">
    <property type="entry name" value="ArtM/GltK/GlnP/TcyL/YhdX-like"/>
</dbReference>
<dbReference type="PANTHER" id="PTHR30614">
    <property type="entry name" value="MEMBRANE COMPONENT OF AMINO ACID ABC TRANSPORTER"/>
    <property type="match status" value="1"/>
</dbReference>